<dbReference type="EMBL" id="CATOUU010001129">
    <property type="protein sequence ID" value="CAI9973941.1"/>
    <property type="molecule type" value="Genomic_DNA"/>
</dbReference>
<dbReference type="EMBL" id="CAXDID020000308">
    <property type="protein sequence ID" value="CAL6074386.1"/>
    <property type="molecule type" value="Genomic_DNA"/>
</dbReference>
<evidence type="ECO:0000313" key="1">
    <source>
        <dbReference type="EMBL" id="CAI9973941.1"/>
    </source>
</evidence>
<proteinExistence type="predicted"/>
<dbReference type="Proteomes" id="UP001642409">
    <property type="component" value="Unassembled WGS sequence"/>
</dbReference>
<evidence type="ECO:0000313" key="3">
    <source>
        <dbReference type="Proteomes" id="UP001642409"/>
    </source>
</evidence>
<reference evidence="2 3" key="2">
    <citation type="submission" date="2024-07" db="EMBL/GenBank/DDBJ databases">
        <authorList>
            <person name="Akdeniz Z."/>
        </authorList>
    </citation>
    <scope>NUCLEOTIDE SEQUENCE [LARGE SCALE GENOMIC DNA]</scope>
</reference>
<sequence length="149" mass="17770">MYKSYNQLPPVLKTCTSNIFDKRVPSLTELSCTPSFGRLPKSYLSTNVKQYKHVEDFHDLYQNQNVEVDDLNNLIDNCNLRSKISQLREQLSQNLMVLTEYSRKVKQIEQVTIKHVNFLNDIQFTHQQSMYFLYKEQQNKITIRKLEFK</sequence>
<name>A0AA86RGT9_9EUKA</name>
<organism evidence="1">
    <name type="scientific">Hexamita inflata</name>
    <dbReference type="NCBI Taxonomy" id="28002"/>
    <lineage>
        <taxon>Eukaryota</taxon>
        <taxon>Metamonada</taxon>
        <taxon>Diplomonadida</taxon>
        <taxon>Hexamitidae</taxon>
        <taxon>Hexamitinae</taxon>
        <taxon>Hexamita</taxon>
    </lineage>
</organism>
<reference evidence="1" key="1">
    <citation type="submission" date="2023-06" db="EMBL/GenBank/DDBJ databases">
        <authorList>
            <person name="Kurt Z."/>
        </authorList>
    </citation>
    <scope>NUCLEOTIDE SEQUENCE</scope>
</reference>
<protein>
    <submittedName>
        <fullName evidence="2">Hypothetical_protein</fullName>
    </submittedName>
</protein>
<accession>A0AA86RGT9</accession>
<comment type="caution">
    <text evidence="1">The sequence shown here is derived from an EMBL/GenBank/DDBJ whole genome shotgun (WGS) entry which is preliminary data.</text>
</comment>
<keyword evidence="3" id="KW-1185">Reference proteome</keyword>
<dbReference type="AlphaFoldDB" id="A0AA86RGT9"/>
<evidence type="ECO:0000313" key="2">
    <source>
        <dbReference type="EMBL" id="CAL6074386.1"/>
    </source>
</evidence>
<gene>
    <name evidence="2" type="ORF">HINF_LOCUS56697</name>
    <name evidence="1" type="ORF">HINF_LOCUS61586</name>
</gene>